<dbReference type="InterPro" id="IPR020084">
    <property type="entry name" value="NUDIX_hydrolase_CS"/>
</dbReference>
<comment type="cofactor">
    <cofactor evidence="1">
        <name>Mg(2+)</name>
        <dbReference type="ChEBI" id="CHEBI:18420"/>
    </cofactor>
</comment>
<evidence type="ECO:0000259" key="4">
    <source>
        <dbReference type="PROSITE" id="PS51462"/>
    </source>
</evidence>
<feature type="domain" description="Nudix hydrolase" evidence="4">
    <location>
        <begin position="1"/>
        <end position="127"/>
    </location>
</feature>
<comment type="similarity">
    <text evidence="3">Belongs to the Nudix hydrolase family.</text>
</comment>
<dbReference type="Gene3D" id="3.90.79.10">
    <property type="entry name" value="Nucleoside Triphosphate Pyrophosphohydrolase"/>
    <property type="match status" value="1"/>
</dbReference>
<dbReference type="InterPro" id="IPR000086">
    <property type="entry name" value="NUDIX_hydrolase_dom"/>
</dbReference>
<dbReference type="InterPro" id="IPR015797">
    <property type="entry name" value="NUDIX_hydrolase-like_dom_sf"/>
</dbReference>
<dbReference type="SUPFAM" id="SSF55811">
    <property type="entry name" value="Nudix"/>
    <property type="match status" value="1"/>
</dbReference>
<proteinExistence type="inferred from homology"/>
<keyword evidence="2 3" id="KW-0378">Hydrolase</keyword>
<dbReference type="PROSITE" id="PS51462">
    <property type="entry name" value="NUDIX"/>
    <property type="match status" value="1"/>
</dbReference>
<sequence length="137" mass="14707">MRRMGAGVAVLKGGEVLLIRRGDDGLWDVPGGGAEAGEVPEHTARRELAEETGLGAGVLRPLAVFQHPYTYPDGNVVEWETHLFIASCCGEEVQAGDDAREARWWPLDALPQAVSGTTARYFEALGQAVAPSRHARS</sequence>
<dbReference type="PANTHER" id="PTHR43046:SF2">
    <property type="entry name" value="8-OXO-DGTP DIPHOSPHATASE-RELATED"/>
    <property type="match status" value="1"/>
</dbReference>
<dbReference type="InterPro" id="IPR020476">
    <property type="entry name" value="Nudix_hydrolase"/>
</dbReference>
<accession>A0A7W8JYD1</accession>
<organism evidence="5 6">
    <name type="scientific">Deinococcus humi</name>
    <dbReference type="NCBI Taxonomy" id="662880"/>
    <lineage>
        <taxon>Bacteria</taxon>
        <taxon>Thermotogati</taxon>
        <taxon>Deinococcota</taxon>
        <taxon>Deinococci</taxon>
        <taxon>Deinococcales</taxon>
        <taxon>Deinococcaceae</taxon>
        <taxon>Deinococcus</taxon>
    </lineage>
</organism>
<keyword evidence="6" id="KW-1185">Reference proteome</keyword>
<gene>
    <name evidence="5" type="ORF">HNQ08_003311</name>
</gene>
<dbReference type="RefSeq" id="WP_229790226.1">
    <property type="nucleotide sequence ID" value="NZ_JACHFL010000009.1"/>
</dbReference>
<comment type="caution">
    <text evidence="5">The sequence shown here is derived from an EMBL/GenBank/DDBJ whole genome shotgun (WGS) entry which is preliminary data.</text>
</comment>
<protein>
    <submittedName>
        <fullName evidence="5">ADP-ribose pyrophosphatase YjhB (NUDIX family)</fullName>
    </submittedName>
</protein>
<dbReference type="PRINTS" id="PR00502">
    <property type="entry name" value="NUDIXFAMILY"/>
</dbReference>
<dbReference type="EMBL" id="JACHFL010000009">
    <property type="protein sequence ID" value="MBB5364203.1"/>
    <property type="molecule type" value="Genomic_DNA"/>
</dbReference>
<evidence type="ECO:0000256" key="3">
    <source>
        <dbReference type="RuleBase" id="RU003476"/>
    </source>
</evidence>
<reference evidence="5 6" key="1">
    <citation type="submission" date="2020-08" db="EMBL/GenBank/DDBJ databases">
        <title>Genomic Encyclopedia of Type Strains, Phase IV (KMG-IV): sequencing the most valuable type-strain genomes for metagenomic binning, comparative biology and taxonomic classification.</title>
        <authorList>
            <person name="Goeker M."/>
        </authorList>
    </citation>
    <scope>NUCLEOTIDE SEQUENCE [LARGE SCALE GENOMIC DNA]</scope>
    <source>
        <strain evidence="5 6">DSM 27939</strain>
    </source>
</reference>
<evidence type="ECO:0000313" key="6">
    <source>
        <dbReference type="Proteomes" id="UP000552709"/>
    </source>
</evidence>
<evidence type="ECO:0000313" key="5">
    <source>
        <dbReference type="EMBL" id="MBB5364203.1"/>
    </source>
</evidence>
<dbReference type="PANTHER" id="PTHR43046">
    <property type="entry name" value="GDP-MANNOSE MANNOSYL HYDROLASE"/>
    <property type="match status" value="1"/>
</dbReference>
<dbReference type="Pfam" id="PF00293">
    <property type="entry name" value="NUDIX"/>
    <property type="match status" value="1"/>
</dbReference>
<evidence type="ECO:0000256" key="2">
    <source>
        <dbReference type="ARBA" id="ARBA00022801"/>
    </source>
</evidence>
<dbReference type="AlphaFoldDB" id="A0A7W8JYD1"/>
<dbReference type="Proteomes" id="UP000552709">
    <property type="component" value="Unassembled WGS sequence"/>
</dbReference>
<evidence type="ECO:0000256" key="1">
    <source>
        <dbReference type="ARBA" id="ARBA00001946"/>
    </source>
</evidence>
<dbReference type="PROSITE" id="PS00893">
    <property type="entry name" value="NUDIX_BOX"/>
    <property type="match status" value="1"/>
</dbReference>
<name>A0A7W8JYD1_9DEIO</name>
<dbReference type="GO" id="GO:0016787">
    <property type="term" value="F:hydrolase activity"/>
    <property type="evidence" value="ECO:0007669"/>
    <property type="project" value="UniProtKB-KW"/>
</dbReference>